<protein>
    <submittedName>
        <fullName evidence="1">Uncharacterized protein</fullName>
    </submittedName>
</protein>
<comment type="caution">
    <text evidence="1">The sequence shown here is derived from an EMBL/GenBank/DDBJ whole genome shotgun (WGS) entry which is preliminary data.</text>
</comment>
<dbReference type="EMBL" id="NJHN03000032">
    <property type="protein sequence ID" value="KAH9423214.1"/>
    <property type="molecule type" value="Genomic_DNA"/>
</dbReference>
<proteinExistence type="predicted"/>
<accession>A0ABQ8JKS8</accession>
<dbReference type="Proteomes" id="UP000887458">
    <property type="component" value="Unassembled WGS sequence"/>
</dbReference>
<keyword evidence="2" id="KW-1185">Reference proteome</keyword>
<gene>
    <name evidence="1" type="ORF">DERP_003491</name>
</gene>
<reference evidence="1 2" key="1">
    <citation type="journal article" date="2018" name="J. Allergy Clin. Immunol.">
        <title>High-quality assembly of Dermatophagoides pteronyssinus genome and transcriptome reveals a wide range of novel allergens.</title>
        <authorList>
            <person name="Liu X.Y."/>
            <person name="Yang K.Y."/>
            <person name="Wang M.Q."/>
            <person name="Kwok J.S."/>
            <person name="Zeng X."/>
            <person name="Yang Z."/>
            <person name="Xiao X.J."/>
            <person name="Lau C.P."/>
            <person name="Li Y."/>
            <person name="Huang Z.M."/>
            <person name="Ba J.G."/>
            <person name="Yim A.K."/>
            <person name="Ouyang C.Y."/>
            <person name="Ngai S.M."/>
            <person name="Chan T.F."/>
            <person name="Leung E.L."/>
            <person name="Liu L."/>
            <person name="Liu Z.G."/>
            <person name="Tsui S.K."/>
        </authorList>
    </citation>
    <scope>NUCLEOTIDE SEQUENCE [LARGE SCALE GENOMIC DNA]</scope>
    <source>
        <strain evidence="1">Derp</strain>
    </source>
</reference>
<reference evidence="1 2" key="2">
    <citation type="journal article" date="2022" name="Mol. Biol. Evol.">
        <title>Comparative Genomics Reveals Insights into the Divergent Evolution of Astigmatic Mites and Household Pest Adaptations.</title>
        <authorList>
            <person name="Xiong Q."/>
            <person name="Wan A.T."/>
            <person name="Liu X."/>
            <person name="Fung C.S."/>
            <person name="Xiao X."/>
            <person name="Malainual N."/>
            <person name="Hou J."/>
            <person name="Wang L."/>
            <person name="Wang M."/>
            <person name="Yang K.Y."/>
            <person name="Cui Y."/>
            <person name="Leung E.L."/>
            <person name="Nong W."/>
            <person name="Shin S.K."/>
            <person name="Au S.W."/>
            <person name="Jeong K.Y."/>
            <person name="Chew F.T."/>
            <person name="Hui J.H."/>
            <person name="Leung T.F."/>
            <person name="Tungtrongchitr A."/>
            <person name="Zhong N."/>
            <person name="Liu Z."/>
            <person name="Tsui S.K."/>
        </authorList>
    </citation>
    <scope>NUCLEOTIDE SEQUENCE [LARGE SCALE GENOMIC DNA]</scope>
    <source>
        <strain evidence="1">Derp</strain>
    </source>
</reference>
<evidence type="ECO:0000313" key="1">
    <source>
        <dbReference type="EMBL" id="KAH9423214.1"/>
    </source>
</evidence>
<evidence type="ECO:0000313" key="2">
    <source>
        <dbReference type="Proteomes" id="UP000887458"/>
    </source>
</evidence>
<sequence length="80" mass="9243">MILLLDVKHIKLVHFDMTELIIGDYIPNFLRLTNSLQMIMNSSFSFNNFRYHQDVLIIGRSTSIYAQCYAESSQNLGKGI</sequence>
<name>A0ABQ8JKS8_DERPT</name>
<organism evidence="1 2">
    <name type="scientific">Dermatophagoides pteronyssinus</name>
    <name type="common">European house dust mite</name>
    <dbReference type="NCBI Taxonomy" id="6956"/>
    <lineage>
        <taxon>Eukaryota</taxon>
        <taxon>Metazoa</taxon>
        <taxon>Ecdysozoa</taxon>
        <taxon>Arthropoda</taxon>
        <taxon>Chelicerata</taxon>
        <taxon>Arachnida</taxon>
        <taxon>Acari</taxon>
        <taxon>Acariformes</taxon>
        <taxon>Sarcoptiformes</taxon>
        <taxon>Astigmata</taxon>
        <taxon>Psoroptidia</taxon>
        <taxon>Analgoidea</taxon>
        <taxon>Pyroglyphidae</taxon>
        <taxon>Dermatophagoidinae</taxon>
        <taxon>Dermatophagoides</taxon>
    </lineage>
</organism>